<accession>A0ABQ9SN39</accession>
<reference evidence="1 2" key="1">
    <citation type="submission" date="2016-10" db="EMBL/GenBank/DDBJ databases">
        <title>The genome sequence of Colletotrichum fioriniae PJ7.</title>
        <authorList>
            <person name="Baroncelli R."/>
        </authorList>
    </citation>
    <scope>NUCLEOTIDE SEQUENCE [LARGE SCALE GENOMIC DNA]</scope>
    <source>
        <strain evidence="1 2">IMI 384185</strain>
    </source>
</reference>
<gene>
    <name evidence="1" type="ORF">CPAR01_06923</name>
</gene>
<protein>
    <submittedName>
        <fullName evidence="1">Uncharacterized protein</fullName>
    </submittedName>
</protein>
<organism evidence="1 2">
    <name type="scientific">Colletotrichum paranaense</name>
    <dbReference type="NCBI Taxonomy" id="1914294"/>
    <lineage>
        <taxon>Eukaryota</taxon>
        <taxon>Fungi</taxon>
        <taxon>Dikarya</taxon>
        <taxon>Ascomycota</taxon>
        <taxon>Pezizomycotina</taxon>
        <taxon>Sordariomycetes</taxon>
        <taxon>Hypocreomycetidae</taxon>
        <taxon>Glomerellales</taxon>
        <taxon>Glomerellaceae</taxon>
        <taxon>Colletotrichum</taxon>
        <taxon>Colletotrichum acutatum species complex</taxon>
    </lineage>
</organism>
<evidence type="ECO:0000313" key="2">
    <source>
        <dbReference type="Proteomes" id="UP001241169"/>
    </source>
</evidence>
<dbReference type="RefSeq" id="XP_060350068.1">
    <property type="nucleotide sequence ID" value="XM_060491194.1"/>
</dbReference>
<dbReference type="Proteomes" id="UP001241169">
    <property type="component" value="Unassembled WGS sequence"/>
</dbReference>
<dbReference type="EMBL" id="MOPA01000005">
    <property type="protein sequence ID" value="KAK1540934.1"/>
    <property type="molecule type" value="Genomic_DNA"/>
</dbReference>
<evidence type="ECO:0000313" key="1">
    <source>
        <dbReference type="EMBL" id="KAK1540934.1"/>
    </source>
</evidence>
<keyword evidence="2" id="KW-1185">Reference proteome</keyword>
<sequence>MHLHEDLKRPPGLYGYICDLYHRGSAASAEITAYFVQVAAFTNTLGSDLDARNRSWAQLSSLSGFGRWRNGVVSRIPLPITIVKEQIDWGRKMCDAASSAAPVILGGEQRDSKEAFVEASKATPGRCGQQAAAQVRFGPRTGRLPGWWRSSRLQLSRVVPCCDEWEGKPVPDRLEGRSMTTRLPHVHLKLSFHDHSRTRRFIRAELRGPLRVLRVLRVAVQRRWVGGLKDA</sequence>
<dbReference type="GeneID" id="85375093"/>
<comment type="caution">
    <text evidence="1">The sequence shown here is derived from an EMBL/GenBank/DDBJ whole genome shotgun (WGS) entry which is preliminary data.</text>
</comment>
<name>A0ABQ9SN39_9PEZI</name>
<proteinExistence type="predicted"/>